<protein>
    <recommendedName>
        <fullName evidence="3">RNA polymerase subunit sigma-70</fullName>
    </recommendedName>
</protein>
<dbReference type="AlphaFoldDB" id="S6FG43"/>
<organism evidence="1 2">
    <name type="scientific">Lactococcus lactis subsp. lactis A12</name>
    <dbReference type="NCBI Taxonomy" id="1137134"/>
    <lineage>
        <taxon>Bacteria</taxon>
        <taxon>Bacillati</taxon>
        <taxon>Bacillota</taxon>
        <taxon>Bacilli</taxon>
        <taxon>Lactobacillales</taxon>
        <taxon>Streptococcaceae</taxon>
        <taxon>Lactococcus</taxon>
    </lineage>
</organism>
<dbReference type="Proteomes" id="UP000015361">
    <property type="component" value="Unassembled WGS sequence"/>
</dbReference>
<comment type="caution">
    <text evidence="1">The sequence shown here is derived from an EMBL/GenBank/DDBJ whole genome shotgun (WGS) entry which is preliminary data.</text>
</comment>
<dbReference type="RefSeq" id="WP_021722326.1">
    <property type="nucleotide sequence ID" value="NZ_CBLU010000006.1"/>
</dbReference>
<dbReference type="EMBL" id="CBLU010000006">
    <property type="protein sequence ID" value="CDG04266.1"/>
    <property type="molecule type" value="Genomic_DNA"/>
</dbReference>
<evidence type="ECO:0000313" key="2">
    <source>
        <dbReference type="Proteomes" id="UP000015361"/>
    </source>
</evidence>
<dbReference type="Gene3D" id="1.10.10.60">
    <property type="entry name" value="Homeodomain-like"/>
    <property type="match status" value="1"/>
</dbReference>
<name>S6FG43_LACLL</name>
<evidence type="ECO:0008006" key="3">
    <source>
        <dbReference type="Google" id="ProtNLM"/>
    </source>
</evidence>
<gene>
    <name evidence="1" type="primary">BselDRAFT_2080</name>
    <name evidence="1" type="ORF">O9U_10290</name>
</gene>
<sequence length="141" mass="15906">MNNNQIQELKKLRLAGLGYKRIASQLNISVDVVKYQCRKLGLTGQSTPAPSEATIHIVESNICRNCGEKIQQTKGQRTRVFCSNACRDVWWKSHRSNNLTKGKKVTCDNCGTEFLVGKNSKRKFCSHECYIAYRFGGASDE</sequence>
<reference evidence="1 2" key="1">
    <citation type="journal article" date="2013" name="Appl. Environ. Microbiol.">
        <title>The Carbohydrate Metabolism Signature of Lactococcus lactis Strain A12 Reveals Its Sourdough Ecosystem Origin.</title>
        <authorList>
            <person name="Passerini D."/>
            <person name="Coddeville M."/>
            <person name="Le Bourgeois P."/>
            <person name="Loubiere P."/>
            <person name="Ritzenthaler P."/>
            <person name="Fontagne-Faucher C."/>
            <person name="Daveran-Mingot M.L."/>
            <person name="Cocaign-Bousquet M."/>
        </authorList>
    </citation>
    <scope>NUCLEOTIDE SEQUENCE [LARGE SCALE GENOMIC DNA]</scope>
    <source>
        <strain evidence="1 2">A12</strain>
    </source>
</reference>
<proteinExistence type="predicted"/>
<evidence type="ECO:0000313" key="1">
    <source>
        <dbReference type="EMBL" id="CDG04266.1"/>
    </source>
</evidence>
<accession>S6FG43</accession>